<evidence type="ECO:0000313" key="2">
    <source>
        <dbReference type="EMBL" id="KRH94719.1"/>
    </source>
</evidence>
<protein>
    <submittedName>
        <fullName evidence="2">Uncharacterized protein</fullName>
    </submittedName>
</protein>
<gene>
    <name evidence="2" type="ORF">M153_16000012109</name>
</gene>
<dbReference type="VEuPathDB" id="MicrosporidiaDB:M153_16000012109"/>
<keyword evidence="3" id="KW-1185">Reference proteome</keyword>
<name>A0A0R0M5N1_9MICR</name>
<keyword evidence="1" id="KW-0812">Transmembrane</keyword>
<feature type="transmembrane region" description="Helical" evidence="1">
    <location>
        <begin position="20"/>
        <end position="42"/>
    </location>
</feature>
<comment type="caution">
    <text evidence="2">The sequence shown here is derived from an EMBL/GenBank/DDBJ whole genome shotgun (WGS) entry which is preliminary data.</text>
</comment>
<reference evidence="2 3" key="1">
    <citation type="submission" date="2015-07" db="EMBL/GenBank/DDBJ databases">
        <title>The genome of Pseudoloma neurophilia, a relevant intracellular parasite of the zebrafish.</title>
        <authorList>
            <person name="Ndikumana S."/>
            <person name="Pelin A."/>
            <person name="Sanders J."/>
            <person name="Corradi N."/>
        </authorList>
    </citation>
    <scope>NUCLEOTIDE SEQUENCE [LARGE SCALE GENOMIC DNA]</scope>
    <source>
        <strain evidence="2 3">MK1</strain>
    </source>
</reference>
<proteinExistence type="predicted"/>
<evidence type="ECO:0000256" key="1">
    <source>
        <dbReference type="SAM" id="Phobius"/>
    </source>
</evidence>
<evidence type="ECO:0000313" key="3">
    <source>
        <dbReference type="Proteomes" id="UP000051530"/>
    </source>
</evidence>
<sequence length="43" mass="5289">MQNFSSELLYVEMFFKTDKIFRWLIGLLDFLFFGVGFFSFFYP</sequence>
<keyword evidence="1" id="KW-0472">Membrane</keyword>
<organism evidence="2 3">
    <name type="scientific">Pseudoloma neurophilia</name>
    <dbReference type="NCBI Taxonomy" id="146866"/>
    <lineage>
        <taxon>Eukaryota</taxon>
        <taxon>Fungi</taxon>
        <taxon>Fungi incertae sedis</taxon>
        <taxon>Microsporidia</taxon>
        <taxon>Pseudoloma</taxon>
    </lineage>
</organism>
<accession>A0A0R0M5N1</accession>
<keyword evidence="1" id="KW-1133">Transmembrane helix</keyword>
<dbReference type="AlphaFoldDB" id="A0A0R0M5N1"/>
<dbReference type="EMBL" id="LGUB01000038">
    <property type="protein sequence ID" value="KRH94719.1"/>
    <property type="molecule type" value="Genomic_DNA"/>
</dbReference>
<dbReference type="Proteomes" id="UP000051530">
    <property type="component" value="Unassembled WGS sequence"/>
</dbReference>